<feature type="coiled-coil region" evidence="1">
    <location>
        <begin position="9"/>
        <end position="36"/>
    </location>
</feature>
<feature type="non-terminal residue" evidence="3">
    <location>
        <position position="1"/>
    </location>
</feature>
<reference evidence="3" key="1">
    <citation type="submission" date="2021-02" db="EMBL/GenBank/DDBJ databases">
        <authorList>
            <person name="Dougan E. K."/>
            <person name="Rhodes N."/>
            <person name="Thang M."/>
            <person name="Chan C."/>
        </authorList>
    </citation>
    <scope>NUCLEOTIDE SEQUENCE</scope>
</reference>
<sequence length="167" mass="19209">DFGRVRRLLEESRANLDWVRRECRREEREVKQLQGKLQRSQSPLRRSAEGLALEAESVESVLCSAEREHEARRQAVEAEHREALARQRARLDAIVAENERLKLMATEKHSHLEQSPARPKIIGRSSYPSPLRSPIEPRTALRSPAQTRSYMSPERSLSHPRVAYAVA</sequence>
<dbReference type="Proteomes" id="UP000654075">
    <property type="component" value="Unassembled WGS sequence"/>
</dbReference>
<accession>A0A813F655</accession>
<feature type="region of interest" description="Disordered" evidence="2">
    <location>
        <begin position="108"/>
        <end position="167"/>
    </location>
</feature>
<evidence type="ECO:0000256" key="1">
    <source>
        <dbReference type="SAM" id="Coils"/>
    </source>
</evidence>
<keyword evidence="4" id="KW-1185">Reference proteome</keyword>
<name>A0A813F655_POLGL</name>
<protein>
    <submittedName>
        <fullName evidence="3">Uncharacterized protein</fullName>
    </submittedName>
</protein>
<evidence type="ECO:0000313" key="3">
    <source>
        <dbReference type="EMBL" id="CAE8608258.1"/>
    </source>
</evidence>
<feature type="coiled-coil region" evidence="1">
    <location>
        <begin position="66"/>
        <end position="104"/>
    </location>
</feature>
<dbReference type="AlphaFoldDB" id="A0A813F655"/>
<gene>
    <name evidence="3" type="ORF">PGLA1383_LOCUS26131</name>
</gene>
<keyword evidence="1" id="KW-0175">Coiled coil</keyword>
<organism evidence="3 4">
    <name type="scientific">Polarella glacialis</name>
    <name type="common">Dinoflagellate</name>
    <dbReference type="NCBI Taxonomy" id="89957"/>
    <lineage>
        <taxon>Eukaryota</taxon>
        <taxon>Sar</taxon>
        <taxon>Alveolata</taxon>
        <taxon>Dinophyceae</taxon>
        <taxon>Suessiales</taxon>
        <taxon>Suessiaceae</taxon>
        <taxon>Polarella</taxon>
    </lineage>
</organism>
<evidence type="ECO:0000313" key="4">
    <source>
        <dbReference type="Proteomes" id="UP000654075"/>
    </source>
</evidence>
<proteinExistence type="predicted"/>
<evidence type="ECO:0000256" key="2">
    <source>
        <dbReference type="SAM" id="MobiDB-lite"/>
    </source>
</evidence>
<comment type="caution">
    <text evidence="3">The sequence shown here is derived from an EMBL/GenBank/DDBJ whole genome shotgun (WGS) entry which is preliminary data.</text>
</comment>
<dbReference type="EMBL" id="CAJNNV010022682">
    <property type="protein sequence ID" value="CAE8608258.1"/>
    <property type="molecule type" value="Genomic_DNA"/>
</dbReference>